<organism evidence="2 3">
    <name type="scientific">Larkinella punicea</name>
    <dbReference type="NCBI Taxonomy" id="2315727"/>
    <lineage>
        <taxon>Bacteria</taxon>
        <taxon>Pseudomonadati</taxon>
        <taxon>Bacteroidota</taxon>
        <taxon>Cytophagia</taxon>
        <taxon>Cytophagales</taxon>
        <taxon>Spirosomataceae</taxon>
        <taxon>Larkinella</taxon>
    </lineage>
</organism>
<dbReference type="AlphaFoldDB" id="A0A368JRS1"/>
<evidence type="ECO:0000313" key="3">
    <source>
        <dbReference type="Proteomes" id="UP000253383"/>
    </source>
</evidence>
<gene>
    <name evidence="2" type="ORF">DUE52_08170</name>
</gene>
<dbReference type="SUPFAM" id="SSF102588">
    <property type="entry name" value="LmbE-like"/>
    <property type="match status" value="1"/>
</dbReference>
<accession>A0A368JRS1</accession>
<dbReference type="Proteomes" id="UP000253383">
    <property type="component" value="Unassembled WGS sequence"/>
</dbReference>
<proteinExistence type="predicted"/>
<evidence type="ECO:0000313" key="2">
    <source>
        <dbReference type="EMBL" id="RCR70328.1"/>
    </source>
</evidence>
<dbReference type="PANTHER" id="PTHR12993:SF30">
    <property type="entry name" value="N-ACETYL-ALPHA-D-GLUCOSAMINYL L-MALATE DEACETYLASE 1"/>
    <property type="match status" value="1"/>
</dbReference>
<comment type="caution">
    <text evidence="2">The sequence shown here is derived from an EMBL/GenBank/DDBJ whole genome shotgun (WGS) entry which is preliminary data.</text>
</comment>
<dbReference type="GO" id="GO:0016811">
    <property type="term" value="F:hydrolase activity, acting on carbon-nitrogen (but not peptide) bonds, in linear amides"/>
    <property type="evidence" value="ECO:0007669"/>
    <property type="project" value="TreeGrafter"/>
</dbReference>
<feature type="chain" id="PRO_5016719363" evidence="1">
    <location>
        <begin position="27"/>
        <end position="301"/>
    </location>
</feature>
<dbReference type="PANTHER" id="PTHR12993">
    <property type="entry name" value="N-ACETYLGLUCOSAMINYL-PHOSPHATIDYLINOSITOL DE-N-ACETYLASE-RELATED"/>
    <property type="match status" value="1"/>
</dbReference>
<feature type="signal peptide" evidence="1">
    <location>
        <begin position="1"/>
        <end position="26"/>
    </location>
</feature>
<dbReference type="Gene3D" id="3.40.50.10320">
    <property type="entry name" value="LmbE-like"/>
    <property type="match status" value="1"/>
</dbReference>
<evidence type="ECO:0000256" key="1">
    <source>
        <dbReference type="SAM" id="SignalP"/>
    </source>
</evidence>
<sequence length="301" mass="34064">MQNRMTLKMRFTLLLALCLSAVCTFAQVPNSPLRIIVIGAHPDDCDLGAGGIAAIYSAMGHKVKFVSMTNGDAGHQDMGGGELAQRRYRETQEVAKRLGITYDVLDNHDGELMPTLENRLVVIRKIREWKADLVIAPRTNDYHPDHRNTGVIVQDAAYLVIVPNVLSSVPPLTKNPVFLYFRDGFQRPNPFRPDIAIDITETLAKKVDGLDAHTSQFYEWLPWTRQDLASVPKDPVERKKWLLAAMEKRSSLTPEIKASVEKWYGPEKAAKIKSVEVFEICEYGRQPNPEEIKRLFPMLPR</sequence>
<dbReference type="EMBL" id="QOWE01000005">
    <property type="protein sequence ID" value="RCR70328.1"/>
    <property type="molecule type" value="Genomic_DNA"/>
</dbReference>
<dbReference type="OrthoDB" id="9790023at2"/>
<dbReference type="InterPro" id="IPR003737">
    <property type="entry name" value="GlcNAc_PI_deacetylase-related"/>
</dbReference>
<protein>
    <submittedName>
        <fullName evidence="2">PIG-L family deacetylase</fullName>
    </submittedName>
</protein>
<reference evidence="2 3" key="1">
    <citation type="submission" date="2018-07" db="EMBL/GenBank/DDBJ databases">
        <title>Genome analysis of Larkinella rosea.</title>
        <authorList>
            <person name="Zhou Z."/>
            <person name="Wang G."/>
        </authorList>
    </citation>
    <scope>NUCLEOTIDE SEQUENCE [LARGE SCALE GENOMIC DNA]</scope>
    <source>
        <strain evidence="3">zzj9</strain>
    </source>
</reference>
<keyword evidence="1" id="KW-0732">Signal</keyword>
<dbReference type="InterPro" id="IPR024078">
    <property type="entry name" value="LmbE-like_dom_sf"/>
</dbReference>
<keyword evidence="3" id="KW-1185">Reference proteome</keyword>
<dbReference type="RefSeq" id="WP_114405494.1">
    <property type="nucleotide sequence ID" value="NZ_QOWE01000005.1"/>
</dbReference>
<dbReference type="Pfam" id="PF02585">
    <property type="entry name" value="PIG-L"/>
    <property type="match status" value="1"/>
</dbReference>
<name>A0A368JRS1_9BACT</name>